<dbReference type="Gene3D" id="3.30.70.20">
    <property type="match status" value="1"/>
</dbReference>
<evidence type="ECO:0000256" key="4">
    <source>
        <dbReference type="ARBA" id="ARBA00022737"/>
    </source>
</evidence>
<keyword evidence="4" id="KW-0677">Repeat</keyword>
<dbReference type="InterPro" id="IPR050572">
    <property type="entry name" value="Fe-S_Ferredoxin"/>
</dbReference>
<dbReference type="SMART" id="SM00930">
    <property type="entry name" value="NIL"/>
    <property type="match status" value="1"/>
</dbReference>
<dbReference type="InterPro" id="IPR018449">
    <property type="entry name" value="NIL_domain"/>
</dbReference>
<evidence type="ECO:0000256" key="2">
    <source>
        <dbReference type="ARBA" id="ARBA00022485"/>
    </source>
</evidence>
<evidence type="ECO:0000256" key="7">
    <source>
        <dbReference type="ARBA" id="ARBA00023014"/>
    </source>
</evidence>
<dbReference type="InterPro" id="IPR045865">
    <property type="entry name" value="ACT-like_dom_sf"/>
</dbReference>
<evidence type="ECO:0000256" key="3">
    <source>
        <dbReference type="ARBA" id="ARBA00022723"/>
    </source>
</evidence>
<dbReference type="SUPFAM" id="SSF54862">
    <property type="entry name" value="4Fe-4S ferredoxins"/>
    <property type="match status" value="1"/>
</dbReference>
<dbReference type="OrthoDB" id="9807879at2"/>
<feature type="domain" description="4Fe-4S ferredoxin-type" evidence="8">
    <location>
        <begin position="76"/>
        <end position="105"/>
    </location>
</feature>
<dbReference type="Gene3D" id="3.30.70.260">
    <property type="match status" value="1"/>
</dbReference>
<dbReference type="InterPro" id="IPR017896">
    <property type="entry name" value="4Fe4S_Fe-S-bd"/>
</dbReference>
<gene>
    <name evidence="9" type="ORF">SSCH_510011</name>
</gene>
<dbReference type="GO" id="GO:0051539">
    <property type="term" value="F:4 iron, 4 sulfur cluster binding"/>
    <property type="evidence" value="ECO:0007669"/>
    <property type="project" value="UniProtKB-KW"/>
</dbReference>
<dbReference type="SUPFAM" id="SSF55021">
    <property type="entry name" value="ACT-like"/>
    <property type="match status" value="1"/>
</dbReference>
<dbReference type="PROSITE" id="PS51379">
    <property type="entry name" value="4FE4S_FER_2"/>
    <property type="match status" value="2"/>
</dbReference>
<proteinExistence type="predicted"/>
<keyword evidence="5" id="KW-0249">Electron transport</keyword>
<keyword evidence="3" id="KW-0479">Metal-binding</keyword>
<keyword evidence="10" id="KW-1185">Reference proteome</keyword>
<dbReference type="GO" id="GO:0046872">
    <property type="term" value="F:metal ion binding"/>
    <property type="evidence" value="ECO:0007669"/>
    <property type="project" value="UniProtKB-KW"/>
</dbReference>
<sequence>MVANKFVLRFSSALVEQPIIYRLVRDYDLIVNILKADINPHKEGYVVLELSGDSENYNRGLEYLKGIGVDMSPLSGTIFWDKDRCLQCGACTSFCPAGALYMTTPDREVHFDDSKCIICESCLDVCMARAVEVRF</sequence>
<dbReference type="EMBL" id="CDRZ01000249">
    <property type="protein sequence ID" value="CEO89532.1"/>
    <property type="molecule type" value="Genomic_DNA"/>
</dbReference>
<dbReference type="Proteomes" id="UP000046155">
    <property type="component" value="Unassembled WGS sequence"/>
</dbReference>
<keyword evidence="7" id="KW-0411">Iron-sulfur</keyword>
<evidence type="ECO:0000259" key="8">
    <source>
        <dbReference type="PROSITE" id="PS51379"/>
    </source>
</evidence>
<keyword evidence="6" id="KW-0408">Iron</keyword>
<name>A0A0B7MP77_9FIRM</name>
<dbReference type="Pfam" id="PF13237">
    <property type="entry name" value="Fer4_10"/>
    <property type="match status" value="1"/>
</dbReference>
<evidence type="ECO:0000256" key="6">
    <source>
        <dbReference type="ARBA" id="ARBA00023004"/>
    </source>
</evidence>
<accession>A0A0B7MP77</accession>
<evidence type="ECO:0000256" key="1">
    <source>
        <dbReference type="ARBA" id="ARBA00022448"/>
    </source>
</evidence>
<feature type="domain" description="4Fe-4S ferredoxin-type" evidence="8">
    <location>
        <begin position="107"/>
        <end position="135"/>
    </location>
</feature>
<dbReference type="Pfam" id="PF09383">
    <property type="entry name" value="NIL"/>
    <property type="match status" value="1"/>
</dbReference>
<dbReference type="PANTHER" id="PTHR43687">
    <property type="entry name" value="ADENYLYLSULFATE REDUCTASE, BETA SUBUNIT"/>
    <property type="match status" value="1"/>
</dbReference>
<protein>
    <submittedName>
        <fullName evidence="9">NIL domain protein</fullName>
    </submittedName>
</protein>
<organism evidence="9 10">
    <name type="scientific">Syntrophaceticus schinkii</name>
    <dbReference type="NCBI Taxonomy" id="499207"/>
    <lineage>
        <taxon>Bacteria</taxon>
        <taxon>Bacillati</taxon>
        <taxon>Bacillota</taxon>
        <taxon>Clostridia</taxon>
        <taxon>Thermoanaerobacterales</taxon>
        <taxon>Thermoanaerobacterales Family III. Incertae Sedis</taxon>
        <taxon>Syntrophaceticus</taxon>
    </lineage>
</organism>
<dbReference type="PANTHER" id="PTHR43687:SF6">
    <property type="entry name" value="L-ASPARTATE SEMIALDEHYDE SULFURTRANSFERASE IRON-SULFUR SUBUNIT"/>
    <property type="match status" value="1"/>
</dbReference>
<keyword evidence="1" id="KW-0813">Transport</keyword>
<evidence type="ECO:0000256" key="5">
    <source>
        <dbReference type="ARBA" id="ARBA00022982"/>
    </source>
</evidence>
<dbReference type="PROSITE" id="PS00198">
    <property type="entry name" value="4FE4S_FER_1"/>
    <property type="match status" value="1"/>
</dbReference>
<dbReference type="AlphaFoldDB" id="A0A0B7MP77"/>
<dbReference type="InterPro" id="IPR017900">
    <property type="entry name" value="4Fe4S_Fe_S_CS"/>
</dbReference>
<keyword evidence="2" id="KW-0004">4Fe-4S</keyword>
<dbReference type="RefSeq" id="WP_044665455.1">
    <property type="nucleotide sequence ID" value="NZ_CDRZ01000249.1"/>
</dbReference>
<evidence type="ECO:0000313" key="10">
    <source>
        <dbReference type="Proteomes" id="UP000046155"/>
    </source>
</evidence>
<evidence type="ECO:0000313" key="9">
    <source>
        <dbReference type="EMBL" id="CEO89532.1"/>
    </source>
</evidence>
<reference evidence="10" key="1">
    <citation type="submission" date="2015-01" db="EMBL/GenBank/DDBJ databases">
        <authorList>
            <person name="Manzoor Shahid"/>
            <person name="Zubair Saima"/>
        </authorList>
    </citation>
    <scope>NUCLEOTIDE SEQUENCE [LARGE SCALE GENOMIC DNA]</scope>
    <source>
        <strain evidence="10">Sp3</strain>
    </source>
</reference>